<dbReference type="InterPro" id="IPR013766">
    <property type="entry name" value="Thioredoxin_domain"/>
</dbReference>
<comment type="caution">
    <text evidence="2">The sequence shown here is derived from an EMBL/GenBank/DDBJ whole genome shotgun (WGS) entry which is preliminary data.</text>
</comment>
<dbReference type="CDD" id="cd02947">
    <property type="entry name" value="TRX_family"/>
    <property type="match status" value="1"/>
</dbReference>
<dbReference type="Gene3D" id="3.40.30.10">
    <property type="entry name" value="Glutaredoxin"/>
    <property type="match status" value="1"/>
</dbReference>
<evidence type="ECO:0000313" key="3">
    <source>
        <dbReference type="Proteomes" id="UP000176282"/>
    </source>
</evidence>
<dbReference type="STRING" id="1798680.A3J66_04185"/>
<dbReference type="PROSITE" id="PS51257">
    <property type="entry name" value="PROKAR_LIPOPROTEIN"/>
    <property type="match status" value="1"/>
</dbReference>
<evidence type="ECO:0000259" key="1">
    <source>
        <dbReference type="PROSITE" id="PS51352"/>
    </source>
</evidence>
<evidence type="ECO:0000313" key="2">
    <source>
        <dbReference type="EMBL" id="OGH66221.1"/>
    </source>
</evidence>
<reference evidence="2 3" key="1">
    <citation type="journal article" date="2016" name="Nat. Commun.">
        <title>Thousands of microbial genomes shed light on interconnected biogeochemical processes in an aquifer system.</title>
        <authorList>
            <person name="Anantharaman K."/>
            <person name="Brown C.T."/>
            <person name="Hug L.A."/>
            <person name="Sharon I."/>
            <person name="Castelle C.J."/>
            <person name="Probst A.J."/>
            <person name="Thomas B.C."/>
            <person name="Singh A."/>
            <person name="Wilkins M.J."/>
            <person name="Karaoz U."/>
            <person name="Brodie E.L."/>
            <person name="Williams K.H."/>
            <person name="Hubbard S.S."/>
            <person name="Banfield J.F."/>
        </authorList>
    </citation>
    <scope>NUCLEOTIDE SEQUENCE [LARGE SCALE GENOMIC DNA]</scope>
</reference>
<dbReference type="AlphaFoldDB" id="A0A1F6M3I6"/>
<proteinExistence type="predicted"/>
<dbReference type="InterPro" id="IPR017937">
    <property type="entry name" value="Thioredoxin_CS"/>
</dbReference>
<organism evidence="2 3">
    <name type="scientific">Candidatus Magasanikbacteria bacterium RIFCSPHIGHO2_02_FULL_47_14</name>
    <dbReference type="NCBI Taxonomy" id="1798680"/>
    <lineage>
        <taxon>Bacteria</taxon>
        <taxon>Candidatus Magasanikiibacteriota</taxon>
    </lineage>
</organism>
<dbReference type="SUPFAM" id="SSF52833">
    <property type="entry name" value="Thioredoxin-like"/>
    <property type="match status" value="1"/>
</dbReference>
<gene>
    <name evidence="2" type="ORF">A3J66_04185</name>
</gene>
<dbReference type="EMBL" id="MFQB01000038">
    <property type="protein sequence ID" value="OGH66221.1"/>
    <property type="molecule type" value="Genomic_DNA"/>
</dbReference>
<feature type="domain" description="Thioredoxin" evidence="1">
    <location>
        <begin position="41"/>
        <end position="179"/>
    </location>
</feature>
<dbReference type="PROSITE" id="PS00194">
    <property type="entry name" value="THIOREDOXIN_1"/>
    <property type="match status" value="1"/>
</dbReference>
<dbReference type="InterPro" id="IPR036249">
    <property type="entry name" value="Thioredoxin-like_sf"/>
</dbReference>
<sequence>MSYFKEFFSMTYFHAIAKAGAVISLVLLVGGGCTSRQQTEVSVNSQPQQVEVETQSSGGGGNTAKMEVNVTGGVTNEAGSYEAYAPEKIAQAAAQGKVVLFFHAPWCPTCKAVNSDIEVNRASIPAGVTILKVDYDSSTALKQKYGVTYQHTFVQVDAEGNMIKKWSGGLTLDDVLSNI</sequence>
<dbReference type="Proteomes" id="UP000176282">
    <property type="component" value="Unassembled WGS sequence"/>
</dbReference>
<dbReference type="PROSITE" id="PS51352">
    <property type="entry name" value="THIOREDOXIN_2"/>
    <property type="match status" value="1"/>
</dbReference>
<accession>A0A1F6M3I6</accession>
<protein>
    <recommendedName>
        <fullName evidence="1">Thioredoxin domain-containing protein</fullName>
    </recommendedName>
</protein>
<dbReference type="Pfam" id="PF00085">
    <property type="entry name" value="Thioredoxin"/>
    <property type="match status" value="1"/>
</dbReference>
<name>A0A1F6M3I6_9BACT</name>